<dbReference type="InterPro" id="IPR002125">
    <property type="entry name" value="CMP_dCMP_dom"/>
</dbReference>
<protein>
    <submittedName>
        <fullName evidence="2">Nucleoside deaminase</fullName>
    </submittedName>
</protein>
<dbReference type="Gene3D" id="3.40.140.10">
    <property type="entry name" value="Cytidine Deaminase, domain 2"/>
    <property type="match status" value="1"/>
</dbReference>
<name>A0A7C3IBT3_UNCW3</name>
<proteinExistence type="predicted"/>
<sequence>MPEIDRNTAMNLAIEQALRAIENGQAPFGCVLVKDGRVIARAHNTVWHDTDPTAHAEINALRTACHQLKTIDLSGTELYTTCEPCPMCYTAAHWARVSRIIFGARIEDARNAGFNELPVSNETLNRYNPAPPELVPGFMEQECRRLFELWKQLGSGRPY</sequence>
<accession>A0A7C3IBT3</accession>
<dbReference type="EMBL" id="DSTU01000004">
    <property type="protein sequence ID" value="HFJ53477.1"/>
    <property type="molecule type" value="Genomic_DNA"/>
</dbReference>
<dbReference type="PANTHER" id="PTHR11079:SF161">
    <property type="entry name" value="CMP_DCMP-TYPE DEAMINASE DOMAIN-CONTAINING PROTEIN"/>
    <property type="match status" value="1"/>
</dbReference>
<organism evidence="2">
    <name type="scientific">candidate division WOR-3 bacterium</name>
    <dbReference type="NCBI Taxonomy" id="2052148"/>
    <lineage>
        <taxon>Bacteria</taxon>
        <taxon>Bacteria division WOR-3</taxon>
    </lineage>
</organism>
<dbReference type="CDD" id="cd01285">
    <property type="entry name" value="nucleoside_deaminase"/>
    <property type="match status" value="1"/>
</dbReference>
<dbReference type="Pfam" id="PF00383">
    <property type="entry name" value="dCMP_cyt_deam_1"/>
    <property type="match status" value="1"/>
</dbReference>
<gene>
    <name evidence="2" type="ORF">ENS16_02150</name>
</gene>
<dbReference type="PROSITE" id="PS51747">
    <property type="entry name" value="CYT_DCMP_DEAMINASES_2"/>
    <property type="match status" value="1"/>
</dbReference>
<comment type="caution">
    <text evidence="2">The sequence shown here is derived from an EMBL/GenBank/DDBJ whole genome shotgun (WGS) entry which is preliminary data.</text>
</comment>
<reference evidence="2" key="1">
    <citation type="journal article" date="2020" name="mSystems">
        <title>Genome- and Community-Level Interaction Insights into Carbon Utilization and Element Cycling Functions of Hydrothermarchaeota in Hydrothermal Sediment.</title>
        <authorList>
            <person name="Zhou Z."/>
            <person name="Liu Y."/>
            <person name="Xu W."/>
            <person name="Pan J."/>
            <person name="Luo Z.H."/>
            <person name="Li M."/>
        </authorList>
    </citation>
    <scope>NUCLEOTIDE SEQUENCE [LARGE SCALE GENOMIC DNA]</scope>
    <source>
        <strain evidence="2">SpSt-465</strain>
    </source>
</reference>
<dbReference type="InterPro" id="IPR016193">
    <property type="entry name" value="Cytidine_deaminase-like"/>
</dbReference>
<evidence type="ECO:0000313" key="2">
    <source>
        <dbReference type="EMBL" id="HFJ53477.1"/>
    </source>
</evidence>
<dbReference type="GO" id="GO:0006152">
    <property type="term" value="P:purine nucleoside catabolic process"/>
    <property type="evidence" value="ECO:0007669"/>
    <property type="project" value="TreeGrafter"/>
</dbReference>
<evidence type="ECO:0000259" key="1">
    <source>
        <dbReference type="PROSITE" id="PS51747"/>
    </source>
</evidence>
<dbReference type="GO" id="GO:0047974">
    <property type="term" value="F:guanosine deaminase activity"/>
    <property type="evidence" value="ECO:0007669"/>
    <property type="project" value="TreeGrafter"/>
</dbReference>
<dbReference type="PANTHER" id="PTHR11079">
    <property type="entry name" value="CYTOSINE DEAMINASE FAMILY MEMBER"/>
    <property type="match status" value="1"/>
</dbReference>
<dbReference type="SUPFAM" id="SSF53927">
    <property type="entry name" value="Cytidine deaminase-like"/>
    <property type="match status" value="1"/>
</dbReference>
<feature type="domain" description="CMP/dCMP-type deaminase" evidence="1">
    <location>
        <begin position="4"/>
        <end position="117"/>
    </location>
</feature>
<dbReference type="AlphaFoldDB" id="A0A7C3IBT3"/>